<dbReference type="InterPro" id="IPR017853">
    <property type="entry name" value="GH"/>
</dbReference>
<keyword evidence="3" id="KW-0378">Hydrolase</keyword>
<dbReference type="InterPro" id="IPR029070">
    <property type="entry name" value="Chitinase_insertion_sf"/>
</dbReference>
<dbReference type="Gene3D" id="3.10.50.10">
    <property type="match status" value="1"/>
</dbReference>
<dbReference type="Gene3D" id="3.20.20.80">
    <property type="entry name" value="Glycosidases"/>
    <property type="match status" value="1"/>
</dbReference>
<sequence length="636" mass="72972">MKNWKCRLSLLIAVALICQVFAVSIVSAKEDQTTRYRVYQNDSSLKEFSSRNQAIAYAKYFSNSYVEDLKTRRWLWSSFPTYQVIVQGVPLNKVYATYEQALATAKTQKDAIIKNLQKPGILWDNYADYQVYQGDKTLPQWSFDDFDAARQEAKKWGNAHIIKLKTNQWVWDNLTDKQRQQFRNQAPVYELRFQTSTETKRFSFLQDAIREALKHDESTILNTATGQQVYANSKPFVVKQSGREINQFAHLEMAIRYAKGYVNTSIEFDNREVWTIMPHYQVYQKDRHVQSFHTIDSAVSYALGLARSKVVDRQGETLWDNTLRLKVWAWNGTASDSAIKAQVEQATALDVDAPTWFKLTDAKGNIEDLSSPSLVKWLHGRGIEVHPLVHNQFDSQLTSKFLADSDAQKHFIRTLVDKSAELGVDGINMDFEAVSASDRSAYTAFMKQLVTYAHSKGLEVSIDLPRGSAAWNHKTAYDHEALAQFMDTIIIMAYDQHWKGSTVPGPVAGIKWVEQGVQEFLSYGMTRDQLVLGMPFYIREWKLDGNGKLVGNRALYAAAVETLLKENAYTSEWDETNGHHKIKYVKDGYTYVFWKEDQNSLTSRLDLAQEYRLGGVAAWRLGQEPSNFWETILTEK</sequence>
<keyword evidence="4" id="KW-1185">Reference proteome</keyword>
<dbReference type="Proteomes" id="UP001597497">
    <property type="component" value="Unassembled WGS sequence"/>
</dbReference>
<dbReference type="Pfam" id="PF00704">
    <property type="entry name" value="Glyco_hydro_18"/>
    <property type="match status" value="1"/>
</dbReference>
<dbReference type="RefSeq" id="WP_379930558.1">
    <property type="nucleotide sequence ID" value="NZ_JBHUMM010000043.1"/>
</dbReference>
<name>A0ABW5RE64_9BACL</name>
<accession>A0ABW5RE64</accession>
<organism evidence="3 4">
    <name type="scientific">Marinicrinis sediminis</name>
    <dbReference type="NCBI Taxonomy" id="1652465"/>
    <lineage>
        <taxon>Bacteria</taxon>
        <taxon>Bacillati</taxon>
        <taxon>Bacillota</taxon>
        <taxon>Bacilli</taxon>
        <taxon>Bacillales</taxon>
        <taxon>Paenibacillaceae</taxon>
    </lineage>
</organism>
<dbReference type="GO" id="GO:0016787">
    <property type="term" value="F:hydrolase activity"/>
    <property type="evidence" value="ECO:0007669"/>
    <property type="project" value="UniProtKB-KW"/>
</dbReference>
<protein>
    <submittedName>
        <fullName evidence="3">Glycosyl hydrolase family 18 protein</fullName>
    </submittedName>
</protein>
<evidence type="ECO:0000313" key="3">
    <source>
        <dbReference type="EMBL" id="MFD2673001.1"/>
    </source>
</evidence>
<feature type="domain" description="GH18" evidence="2">
    <location>
        <begin position="324"/>
        <end position="636"/>
    </location>
</feature>
<reference evidence="4" key="1">
    <citation type="journal article" date="2019" name="Int. J. Syst. Evol. Microbiol.">
        <title>The Global Catalogue of Microorganisms (GCM) 10K type strain sequencing project: providing services to taxonomists for standard genome sequencing and annotation.</title>
        <authorList>
            <consortium name="The Broad Institute Genomics Platform"/>
            <consortium name="The Broad Institute Genome Sequencing Center for Infectious Disease"/>
            <person name="Wu L."/>
            <person name="Ma J."/>
        </authorList>
    </citation>
    <scope>NUCLEOTIDE SEQUENCE [LARGE SCALE GENOMIC DNA]</scope>
    <source>
        <strain evidence="4">KCTC 33676</strain>
    </source>
</reference>
<feature type="signal peptide" evidence="1">
    <location>
        <begin position="1"/>
        <end position="28"/>
    </location>
</feature>
<dbReference type="SMART" id="SM00636">
    <property type="entry name" value="Glyco_18"/>
    <property type="match status" value="1"/>
</dbReference>
<keyword evidence="1" id="KW-0732">Signal</keyword>
<dbReference type="SUPFAM" id="SSF51445">
    <property type="entry name" value="(Trans)glycosidases"/>
    <property type="match status" value="1"/>
</dbReference>
<proteinExistence type="predicted"/>
<dbReference type="InterPro" id="IPR011583">
    <property type="entry name" value="Chitinase_II/V-like_cat"/>
</dbReference>
<evidence type="ECO:0000256" key="1">
    <source>
        <dbReference type="SAM" id="SignalP"/>
    </source>
</evidence>
<feature type="chain" id="PRO_5046991611" evidence="1">
    <location>
        <begin position="29"/>
        <end position="636"/>
    </location>
</feature>
<evidence type="ECO:0000313" key="4">
    <source>
        <dbReference type="Proteomes" id="UP001597497"/>
    </source>
</evidence>
<dbReference type="EMBL" id="JBHUMM010000043">
    <property type="protein sequence ID" value="MFD2673001.1"/>
    <property type="molecule type" value="Genomic_DNA"/>
</dbReference>
<comment type="caution">
    <text evidence="3">The sequence shown here is derived from an EMBL/GenBank/DDBJ whole genome shotgun (WGS) entry which is preliminary data.</text>
</comment>
<dbReference type="PANTHER" id="PTHR46066">
    <property type="entry name" value="CHITINASE DOMAIN-CONTAINING PROTEIN 1 FAMILY MEMBER"/>
    <property type="match status" value="1"/>
</dbReference>
<dbReference type="InterPro" id="IPR001223">
    <property type="entry name" value="Glyco_hydro18_cat"/>
</dbReference>
<gene>
    <name evidence="3" type="ORF">ACFSUC_15635</name>
</gene>
<evidence type="ECO:0000259" key="2">
    <source>
        <dbReference type="PROSITE" id="PS51910"/>
    </source>
</evidence>
<dbReference type="PANTHER" id="PTHR46066:SF2">
    <property type="entry name" value="CHITINASE DOMAIN-CONTAINING PROTEIN 1"/>
    <property type="match status" value="1"/>
</dbReference>
<dbReference type="PROSITE" id="PS51910">
    <property type="entry name" value="GH18_2"/>
    <property type="match status" value="1"/>
</dbReference>